<proteinExistence type="predicted"/>
<sequence>MTTATTIHARDFTPADVATVLEQEAAIFPLSAPLPSRTVQAWTSGACAPFSRIFTTPDQNGNGDLVVGNLLCIPIPERAWHQLLAGKLVEGDLVGADRVWDGGRASGDRIGIHVYHIEVTDRLAWKRAGDGVVGRAAREVGLAVDKVRKEVCPELEVVGFSALAVSEGGIRTMFNYYNMREFPYYPVSSDYVVTDPKTGKVTAMETIDTQERMNEVITANDGRVPLRIKMACVLPEWPSVLWKYTQARPSSTRKAQL</sequence>
<name>A0A1Y2H792_9FUNG</name>
<keyword evidence="2" id="KW-1185">Reference proteome</keyword>
<protein>
    <submittedName>
        <fullName evidence="1">Uncharacterized protein</fullName>
    </submittedName>
</protein>
<dbReference type="AlphaFoldDB" id="A0A1Y2H792"/>
<accession>A0A1Y2H792</accession>
<comment type="caution">
    <text evidence="1">The sequence shown here is derived from an EMBL/GenBank/DDBJ whole genome shotgun (WGS) entry which is preliminary data.</text>
</comment>
<evidence type="ECO:0000313" key="2">
    <source>
        <dbReference type="Proteomes" id="UP000193411"/>
    </source>
</evidence>
<organism evidence="1 2">
    <name type="scientific">Catenaria anguillulae PL171</name>
    <dbReference type="NCBI Taxonomy" id="765915"/>
    <lineage>
        <taxon>Eukaryota</taxon>
        <taxon>Fungi</taxon>
        <taxon>Fungi incertae sedis</taxon>
        <taxon>Blastocladiomycota</taxon>
        <taxon>Blastocladiomycetes</taxon>
        <taxon>Blastocladiales</taxon>
        <taxon>Catenariaceae</taxon>
        <taxon>Catenaria</taxon>
    </lineage>
</organism>
<dbReference type="EMBL" id="MCFL01000086">
    <property type="protein sequence ID" value="ORZ30385.1"/>
    <property type="molecule type" value="Genomic_DNA"/>
</dbReference>
<dbReference type="Proteomes" id="UP000193411">
    <property type="component" value="Unassembled WGS sequence"/>
</dbReference>
<gene>
    <name evidence="1" type="ORF">BCR44DRAFT_55500</name>
</gene>
<evidence type="ECO:0000313" key="1">
    <source>
        <dbReference type="EMBL" id="ORZ30385.1"/>
    </source>
</evidence>
<dbReference type="OrthoDB" id="4735138at2759"/>
<reference evidence="1 2" key="1">
    <citation type="submission" date="2016-07" db="EMBL/GenBank/DDBJ databases">
        <title>Pervasive Adenine N6-methylation of Active Genes in Fungi.</title>
        <authorList>
            <consortium name="DOE Joint Genome Institute"/>
            <person name="Mondo S.J."/>
            <person name="Dannebaum R.O."/>
            <person name="Kuo R.C."/>
            <person name="Labutti K."/>
            <person name="Haridas S."/>
            <person name="Kuo A."/>
            <person name="Salamov A."/>
            <person name="Ahrendt S.R."/>
            <person name="Lipzen A."/>
            <person name="Sullivan W."/>
            <person name="Andreopoulos W.B."/>
            <person name="Clum A."/>
            <person name="Lindquist E."/>
            <person name="Daum C."/>
            <person name="Ramamoorthy G.K."/>
            <person name="Gryganskyi A."/>
            <person name="Culley D."/>
            <person name="Magnuson J.K."/>
            <person name="James T.Y."/>
            <person name="O'Malley M.A."/>
            <person name="Stajich J.E."/>
            <person name="Spatafora J.W."/>
            <person name="Visel A."/>
            <person name="Grigoriev I.V."/>
        </authorList>
    </citation>
    <scope>NUCLEOTIDE SEQUENCE [LARGE SCALE GENOMIC DNA]</scope>
    <source>
        <strain evidence="1 2">PL171</strain>
    </source>
</reference>